<dbReference type="InterPro" id="IPR059141">
    <property type="entry name" value="Beta-prop_Nup120_160"/>
</dbReference>
<evidence type="ECO:0008006" key="10">
    <source>
        <dbReference type="Google" id="ProtNLM"/>
    </source>
</evidence>
<reference evidence="8 9" key="1">
    <citation type="submission" date="2024-09" db="EMBL/GenBank/DDBJ databases">
        <title>Chromosome-scale assembly of Riccia fluitans.</title>
        <authorList>
            <person name="Paukszto L."/>
            <person name="Sawicki J."/>
            <person name="Karawczyk K."/>
            <person name="Piernik-Szablinska J."/>
            <person name="Szczecinska M."/>
            <person name="Mazdziarz M."/>
        </authorList>
    </citation>
    <scope>NUCLEOTIDE SEQUENCE [LARGE SCALE GENOMIC DNA]</scope>
    <source>
        <strain evidence="8">Rf_01</strain>
        <tissue evidence="8">Aerial parts of the thallus</tissue>
    </source>
</reference>
<dbReference type="EMBL" id="JBHFFA010000008">
    <property type="protein sequence ID" value="KAL2608671.1"/>
    <property type="molecule type" value="Genomic_DNA"/>
</dbReference>
<evidence type="ECO:0000259" key="7">
    <source>
        <dbReference type="Pfam" id="PF23354"/>
    </source>
</evidence>
<dbReference type="PANTHER" id="PTHR21286:SF0">
    <property type="entry name" value="NUCLEAR PORE COMPLEX PROTEIN NUP160"/>
    <property type="match status" value="1"/>
</dbReference>
<keyword evidence="9" id="KW-1185">Reference proteome</keyword>
<dbReference type="InterPro" id="IPR035192">
    <property type="entry name" value="NUP160_hel_plant"/>
</dbReference>
<accession>A0ABD1XL65</accession>
<dbReference type="SUPFAM" id="SSF50978">
    <property type="entry name" value="WD40 repeat-like"/>
    <property type="match status" value="1"/>
</dbReference>
<dbReference type="Pfam" id="PF23347">
    <property type="entry name" value="TPR_Nup160_C"/>
    <property type="match status" value="1"/>
</dbReference>
<feature type="domain" description="NUP160 C-terminal TPR" evidence="6">
    <location>
        <begin position="1356"/>
        <end position="1512"/>
    </location>
</feature>
<comment type="subcellular location">
    <subcellularLocation>
        <location evidence="1">Nucleus</location>
    </subcellularLocation>
</comment>
<evidence type="ECO:0000313" key="8">
    <source>
        <dbReference type="EMBL" id="KAL2608671.1"/>
    </source>
</evidence>
<organism evidence="8 9">
    <name type="scientific">Riccia fluitans</name>
    <dbReference type="NCBI Taxonomy" id="41844"/>
    <lineage>
        <taxon>Eukaryota</taxon>
        <taxon>Viridiplantae</taxon>
        <taxon>Streptophyta</taxon>
        <taxon>Embryophyta</taxon>
        <taxon>Marchantiophyta</taxon>
        <taxon>Marchantiopsida</taxon>
        <taxon>Marchantiidae</taxon>
        <taxon>Marchantiales</taxon>
        <taxon>Ricciaceae</taxon>
        <taxon>Riccia</taxon>
    </lineage>
</organism>
<dbReference type="Pfam" id="PF17238">
    <property type="entry name" value="NUP160_helical_2"/>
    <property type="match status" value="1"/>
</dbReference>
<protein>
    <recommendedName>
        <fullName evidence="10">Nuclear pore complex protein NUP160 domain-containing protein</fullName>
    </recommendedName>
</protein>
<feature type="domain" description="Nucleoporin Nup120/160 beta-propeller" evidence="4">
    <location>
        <begin position="58"/>
        <end position="528"/>
    </location>
</feature>
<dbReference type="InterPro" id="IPR056536">
    <property type="entry name" value="TPR_NUP160_C"/>
</dbReference>
<gene>
    <name evidence="8" type="ORF">R1flu_027244</name>
</gene>
<dbReference type="Pfam" id="PF11715">
    <property type="entry name" value="Beta-prop_Nup120_160"/>
    <property type="match status" value="1"/>
</dbReference>
<comment type="caution">
    <text evidence="8">The sequence shown here is derived from an EMBL/GenBank/DDBJ whole genome shotgun (WGS) entry which is preliminary data.</text>
</comment>
<evidence type="ECO:0000313" key="9">
    <source>
        <dbReference type="Proteomes" id="UP001605036"/>
    </source>
</evidence>
<evidence type="ECO:0000256" key="1">
    <source>
        <dbReference type="ARBA" id="ARBA00004123"/>
    </source>
</evidence>
<name>A0ABD1XL65_9MARC</name>
<evidence type="ECO:0000259" key="4">
    <source>
        <dbReference type="Pfam" id="PF11715"/>
    </source>
</evidence>
<keyword evidence="3" id="KW-0539">Nucleus</keyword>
<dbReference type="Pfam" id="PF23354">
    <property type="entry name" value="TPR_NUP160_120_M"/>
    <property type="match status" value="1"/>
</dbReference>
<evidence type="ECO:0000259" key="6">
    <source>
        <dbReference type="Pfam" id="PF23347"/>
    </source>
</evidence>
<dbReference type="GO" id="GO:0005643">
    <property type="term" value="C:nuclear pore"/>
    <property type="evidence" value="ECO:0007669"/>
    <property type="project" value="UniProtKB-ARBA"/>
</dbReference>
<evidence type="ECO:0000256" key="3">
    <source>
        <dbReference type="ARBA" id="ARBA00023242"/>
    </source>
</evidence>
<dbReference type="InterPro" id="IPR036322">
    <property type="entry name" value="WD40_repeat_dom_sf"/>
</dbReference>
<evidence type="ECO:0000259" key="5">
    <source>
        <dbReference type="Pfam" id="PF17238"/>
    </source>
</evidence>
<dbReference type="InterPro" id="IPR056535">
    <property type="entry name" value="TPR_NUP160_M"/>
</dbReference>
<feature type="domain" description="NUP160 middle TPR" evidence="7">
    <location>
        <begin position="913"/>
        <end position="1177"/>
    </location>
</feature>
<dbReference type="GO" id="GO:0006913">
    <property type="term" value="P:nucleocytoplasmic transport"/>
    <property type="evidence" value="ECO:0007669"/>
    <property type="project" value="UniProtKB-ARBA"/>
</dbReference>
<evidence type="ECO:0000256" key="2">
    <source>
        <dbReference type="ARBA" id="ARBA00022448"/>
    </source>
</evidence>
<feature type="domain" description="NUP160 helical" evidence="5">
    <location>
        <begin position="557"/>
        <end position="743"/>
    </location>
</feature>
<dbReference type="InterPro" id="IPR021717">
    <property type="entry name" value="Nucleoporin_Nup160"/>
</dbReference>
<sequence>MEVPVASSDATVWTEVTVPANTGSSIPSAALTDLPSAGSGGVGLRPPTTQVLGTSPDIVWRIREESPNTLELMELSLDKSVRNSGLLFIFDFPLCPFASVTLSSVRSSQWFIYEAVALTVTGVLCTIFLKVAKAAHSRSGMSHQSVLQRDLSAELFGLRKVTSFAASSDTLCIGGQSGLVICMHIGTKAEVNDQVFELKESEGGLSRLWGGLSLRGKGAAAVKCLAIQQVSGASLLISLHEDGSLRVWDLVQHTRQFHQVVVPPAELSTLIPRQIWVEDTYVLGQGLKIALLLGGNSSGIEKAAVILVGTLRLVHGDGGIRLTEFSSQKNFYVGEGAVLNCKLFQGAIWILHRSTEGRCELLSASLDDNFALQSCRLQESVVEEQLFYSSSDACDDLLFSLNHIGMDFSEMMHDAVPCLFLRRLLQPGVRQLTALKEVLRARKRRLSDFEISSLTLDGLRKEIKSSIDAEPLSFRSYLQEWVNLSSNYVEAWRHSNAPYVLFADASTGSVGLVRKNSVSVVRSLTRLEKLVCKGSFSSVRDPTLALPGDWEGGPTDPLVLSALLRCMENISEHLGNVALGVLHEALMRPDSYPFQSLIQSLLLILDLGYSSFDTGQENVEFGVDEIRRKIHSHNQRQRKFSLRMLQCLHSMRALAGSWEAALDIICKYVHYLVLPSNTLVPAANSAAFPLGCVFTKILSHASSQISWTHFEASCNLLLLLSYMVKVQGQVGLTSSDVTRIQLHILPHVQESLAVSFLLHWLTVSFAEVPPSEDCSLQLSSLQIDSGPRGEKVQSERLGAGELALAEILASAFLETTNVQGSEKMDSLPGPDKLQNDVRRFVGWLLIGESSDEGSLSFSSRAITLSSILLQHGQYGNLESFLNAVEHFSTQQQLSDGVASLNGEWSARLHLLGICSLARAQSLLEKNTREKHIGDAIQCFFRAASGLGEANKVLQSLFFVTGAQPQLPGKGAAAAWRLQYFEWVMQLFDQYNLSEGACQFAHAALEQVDEAVRVSVVENSESGSSTVGAVIKGRLWANVFKFSLDLELYGNAYCAVISNPDEESKDICLRRFIIVLCDRKVSQTLCGNELPYGVLFSRVEEELVLKAQNSELTVKGNLYKLLYALHIHHHNVARAAGFMYQYALSIREQGLPKSRAHALSLLQDELDALAASINALQLVEPYNGFFSCGLGWPSSTKRRRVSTDRSSESRLLVERSTLAVGKKVVECDQLVKEHAFTSARVQLIHADVKHTSLGPNIEASDLVVLLLQHGLYEMAFSLVFLFWKESSQKRELEKAFEIMARKCCTLQMQLGSAGPLKFSDDFQLALTLPSDSSPEEDGEQQGDLSLAIRQRSKLPLSAAAKSAWEALKSSLEKYGDVHPKLKTVVAETILSVDKDMELPLWLIDSFKDVKDARGMSAASRVADPAALLRIYLDHGRYVEATYLLLEYLQASTRVRPSDVFKRKQACGVWFPYTLVDRLIHSLSELRASGNAASRNEKLRISLQNAVLHHFDRIKRDSDDVKVLAETASNGSRCSANQKSLQVGLNTSPVSDRLRPRNLLRRPSSLLQIPDELKPRLRPCEDVAC</sequence>
<dbReference type="Proteomes" id="UP001605036">
    <property type="component" value="Unassembled WGS sequence"/>
</dbReference>
<proteinExistence type="predicted"/>
<keyword evidence="2" id="KW-0813">Transport</keyword>
<dbReference type="PANTHER" id="PTHR21286">
    <property type="entry name" value="NUCLEAR PORE COMPLEX PROTEIN NUP160"/>
    <property type="match status" value="1"/>
</dbReference>